<dbReference type="AlphaFoldDB" id="A0A7I7Y3U9"/>
<reference evidence="2" key="2">
    <citation type="submission" date="2020-02" db="EMBL/GenBank/DDBJ databases">
        <authorList>
            <person name="Matsumoto Y."/>
            <person name="Motooka D."/>
            <person name="Nakamura S."/>
        </authorList>
    </citation>
    <scope>NUCLEOTIDE SEQUENCE</scope>
    <source>
        <strain evidence="2">JCM 13671</strain>
    </source>
</reference>
<keyword evidence="3" id="KW-1185">Reference proteome</keyword>
<proteinExistence type="predicted"/>
<feature type="domain" description="ARB-07466-like C-terminal" evidence="1">
    <location>
        <begin position="91"/>
        <end position="179"/>
    </location>
</feature>
<dbReference type="InterPro" id="IPR058593">
    <property type="entry name" value="ARB_07466-like_C"/>
</dbReference>
<evidence type="ECO:0000259" key="1">
    <source>
        <dbReference type="Pfam" id="PF26571"/>
    </source>
</evidence>
<dbReference type="Proteomes" id="UP000466931">
    <property type="component" value="Chromosome"/>
</dbReference>
<reference evidence="2" key="1">
    <citation type="journal article" date="2019" name="Emerg. Microbes Infect.">
        <title>Comprehensive subspecies identification of 175 nontuberculous mycobacteria species based on 7547 genomic profiles.</title>
        <authorList>
            <person name="Matsumoto Y."/>
            <person name="Kinjo T."/>
            <person name="Motooka D."/>
            <person name="Nabeya D."/>
            <person name="Jung N."/>
            <person name="Uechi K."/>
            <person name="Horii T."/>
            <person name="Iida T."/>
            <person name="Fujita J."/>
            <person name="Nakamura S."/>
        </authorList>
    </citation>
    <scope>NUCLEOTIDE SEQUENCE [LARGE SCALE GENOMIC DNA]</scope>
    <source>
        <strain evidence="2">JCM 13671</strain>
    </source>
</reference>
<protein>
    <recommendedName>
        <fullName evidence="1">ARB-07466-like C-terminal domain-containing protein</fullName>
    </recommendedName>
</protein>
<dbReference type="Pfam" id="PF26571">
    <property type="entry name" value="VldE"/>
    <property type="match status" value="1"/>
</dbReference>
<sequence>MILAAFAVPAVMLLAAGGDGYPVAKETARAVPEVSEPCCMEVVASAPGTIDWAVAAGAADGVSPGYTIAASSSRAYSRQDLRVLPAGVAPESGLQIKTILVARAVSAAFPEIHNIGGVRPDALRWHPNGLAIDVMIPNPGSAQGIALGNEIVAFALKNADHFDLQDAIWRDVYYTPNGSRASGLGHYDHVHLTTKGGGYPTGSEMYLR</sequence>
<organism evidence="2 3">
    <name type="scientific">Mycolicibacterium confluentis</name>
    <dbReference type="NCBI Taxonomy" id="28047"/>
    <lineage>
        <taxon>Bacteria</taxon>
        <taxon>Bacillati</taxon>
        <taxon>Actinomycetota</taxon>
        <taxon>Actinomycetes</taxon>
        <taxon>Mycobacteriales</taxon>
        <taxon>Mycobacteriaceae</taxon>
        <taxon>Mycolicibacterium</taxon>
    </lineage>
</organism>
<gene>
    <name evidence="2" type="ORF">MCNF_42870</name>
</gene>
<evidence type="ECO:0000313" key="2">
    <source>
        <dbReference type="EMBL" id="BBZ35682.1"/>
    </source>
</evidence>
<evidence type="ECO:0000313" key="3">
    <source>
        <dbReference type="Proteomes" id="UP000466931"/>
    </source>
</evidence>
<dbReference type="EMBL" id="AP022612">
    <property type="protein sequence ID" value="BBZ35682.1"/>
    <property type="molecule type" value="Genomic_DNA"/>
</dbReference>
<accession>A0A7I7Y3U9</accession>
<name>A0A7I7Y3U9_9MYCO</name>